<dbReference type="GO" id="GO:0008716">
    <property type="term" value="F:D-alanine-D-alanine ligase activity"/>
    <property type="evidence" value="ECO:0007669"/>
    <property type="project" value="UniProtKB-EC"/>
</dbReference>
<dbReference type="InterPro" id="IPR005905">
    <property type="entry name" value="D_ala_D_ala"/>
</dbReference>
<evidence type="ECO:0000256" key="1">
    <source>
        <dbReference type="ARBA" id="ARBA00004496"/>
    </source>
</evidence>
<dbReference type="InterPro" id="IPR011095">
    <property type="entry name" value="Dala_Dala_lig_C"/>
</dbReference>
<keyword evidence="4 11" id="KW-0436">Ligase</keyword>
<dbReference type="PIRSF" id="PIRSF039102">
    <property type="entry name" value="Ddl/VanB"/>
    <property type="match status" value="1"/>
</dbReference>
<dbReference type="GO" id="GO:0008360">
    <property type="term" value="P:regulation of cell shape"/>
    <property type="evidence" value="ECO:0007669"/>
    <property type="project" value="UniProtKB-KW"/>
</dbReference>
<reference evidence="11" key="1">
    <citation type="submission" date="2018-06" db="EMBL/GenBank/DDBJ databases">
        <authorList>
            <person name="Zhirakovskaya E."/>
        </authorList>
    </citation>
    <scope>NUCLEOTIDE SEQUENCE</scope>
</reference>
<comment type="subcellular location">
    <subcellularLocation>
        <location evidence="1">Cytoplasm</location>
    </subcellularLocation>
</comment>
<evidence type="ECO:0000256" key="9">
    <source>
        <dbReference type="ARBA" id="ARBA00023316"/>
    </source>
</evidence>
<keyword evidence="7" id="KW-0133">Cell shape</keyword>
<organism evidence="11">
    <name type="scientific">hydrothermal vent metagenome</name>
    <dbReference type="NCBI Taxonomy" id="652676"/>
    <lineage>
        <taxon>unclassified sequences</taxon>
        <taxon>metagenomes</taxon>
        <taxon>ecological metagenomes</taxon>
    </lineage>
</organism>
<comment type="similarity">
    <text evidence="2">Belongs to the D-alanine--D-alanine ligase family.</text>
</comment>
<keyword evidence="9" id="KW-0961">Cell wall biogenesis/degradation</keyword>
<accession>A0A3B1D1M0</accession>
<evidence type="ECO:0000256" key="3">
    <source>
        <dbReference type="ARBA" id="ARBA00022490"/>
    </source>
</evidence>
<dbReference type="GO" id="GO:0046872">
    <property type="term" value="F:metal ion binding"/>
    <property type="evidence" value="ECO:0007669"/>
    <property type="project" value="InterPro"/>
</dbReference>
<dbReference type="HAMAP" id="MF_00047">
    <property type="entry name" value="Dala_Dala_lig"/>
    <property type="match status" value="1"/>
</dbReference>
<dbReference type="AlphaFoldDB" id="A0A3B1D1M0"/>
<proteinExistence type="inferred from homology"/>
<evidence type="ECO:0000313" key="11">
    <source>
        <dbReference type="EMBL" id="VAX30094.1"/>
    </source>
</evidence>
<sequence>MKELVTEKRIGVIAGGVSAEREVSLKSGNAVFGALKGRGYDVVFIDATEGICETLGREGIELAFLALHGGWGEDGSLQGMLEVMGIPYTGSGVLASALAMNKEVSKKIFQQHGLNVPPYIVVGAGDRSSKSEDISIVPPFPAPWVVKPSREGSSVGVSVISTEQKLNEAIKEALAYGGRVIVESFVEGREVQVGILGESVLGGVEVRTVRRFYDYHSKYTPGLTEYILPPEIDEDTRKRVEDISLRAHKALGCRGATRVDLIVDGSDLPCLLEVNTIPGMTETSLLPKIAALAGYDFPSLIEAIMMDTMNRRGEQ</sequence>
<dbReference type="SUPFAM" id="SSF56059">
    <property type="entry name" value="Glutathione synthetase ATP-binding domain-like"/>
    <property type="match status" value="1"/>
</dbReference>
<dbReference type="GO" id="GO:0071555">
    <property type="term" value="P:cell wall organization"/>
    <property type="evidence" value="ECO:0007669"/>
    <property type="project" value="UniProtKB-KW"/>
</dbReference>
<dbReference type="EMBL" id="UOGH01000151">
    <property type="protein sequence ID" value="VAX30094.1"/>
    <property type="molecule type" value="Genomic_DNA"/>
</dbReference>
<dbReference type="Pfam" id="PF01820">
    <property type="entry name" value="Dala_Dala_lig_N"/>
    <property type="match status" value="1"/>
</dbReference>
<dbReference type="GO" id="GO:0009252">
    <property type="term" value="P:peptidoglycan biosynthetic process"/>
    <property type="evidence" value="ECO:0007669"/>
    <property type="project" value="UniProtKB-KW"/>
</dbReference>
<evidence type="ECO:0000256" key="4">
    <source>
        <dbReference type="ARBA" id="ARBA00022598"/>
    </source>
</evidence>
<dbReference type="Pfam" id="PF07478">
    <property type="entry name" value="Dala_Dala_lig_C"/>
    <property type="match status" value="1"/>
</dbReference>
<dbReference type="InterPro" id="IPR000291">
    <property type="entry name" value="D-Ala_lig_Van_CS"/>
</dbReference>
<dbReference type="SUPFAM" id="SSF52440">
    <property type="entry name" value="PreATP-grasp domain"/>
    <property type="match status" value="1"/>
</dbReference>
<keyword evidence="5" id="KW-0547">Nucleotide-binding</keyword>
<keyword evidence="3" id="KW-0963">Cytoplasm</keyword>
<dbReference type="PROSITE" id="PS00843">
    <property type="entry name" value="DALA_DALA_LIGASE_1"/>
    <property type="match status" value="1"/>
</dbReference>
<protein>
    <submittedName>
        <fullName evidence="11">D-alanine--D-alanine ligase</fullName>
        <ecNumber evidence="11">6.3.2.4</ecNumber>
    </submittedName>
</protein>
<dbReference type="NCBIfam" id="TIGR01205">
    <property type="entry name" value="D_ala_D_alaTIGR"/>
    <property type="match status" value="1"/>
</dbReference>
<keyword evidence="8" id="KW-0573">Peptidoglycan synthesis</keyword>
<dbReference type="InterPro" id="IPR011127">
    <property type="entry name" value="Dala_Dala_lig_N"/>
</dbReference>
<evidence type="ECO:0000256" key="5">
    <source>
        <dbReference type="ARBA" id="ARBA00022741"/>
    </source>
</evidence>
<evidence type="ECO:0000256" key="7">
    <source>
        <dbReference type="ARBA" id="ARBA00022960"/>
    </source>
</evidence>
<dbReference type="PANTHER" id="PTHR23132">
    <property type="entry name" value="D-ALANINE--D-ALANINE LIGASE"/>
    <property type="match status" value="1"/>
</dbReference>
<dbReference type="EC" id="6.3.2.4" evidence="11"/>
<dbReference type="PANTHER" id="PTHR23132:SF23">
    <property type="entry name" value="D-ALANINE--D-ALANINE LIGASE B"/>
    <property type="match status" value="1"/>
</dbReference>
<dbReference type="SMART" id="SM01209">
    <property type="entry name" value="GARS_A"/>
    <property type="match status" value="1"/>
</dbReference>
<dbReference type="InterPro" id="IPR011761">
    <property type="entry name" value="ATP-grasp"/>
</dbReference>
<dbReference type="PROSITE" id="PS50975">
    <property type="entry name" value="ATP_GRASP"/>
    <property type="match status" value="1"/>
</dbReference>
<name>A0A3B1D1M0_9ZZZZ</name>
<gene>
    <name evidence="11" type="ORF">MNBD_NITROSPIRAE02-1729</name>
</gene>
<dbReference type="Gene3D" id="3.30.1490.20">
    <property type="entry name" value="ATP-grasp fold, A domain"/>
    <property type="match status" value="1"/>
</dbReference>
<evidence type="ECO:0000256" key="2">
    <source>
        <dbReference type="ARBA" id="ARBA00010871"/>
    </source>
</evidence>
<dbReference type="InterPro" id="IPR013815">
    <property type="entry name" value="ATP_grasp_subdomain_1"/>
</dbReference>
<dbReference type="PROSITE" id="PS00844">
    <property type="entry name" value="DALA_DALA_LIGASE_2"/>
    <property type="match status" value="1"/>
</dbReference>
<evidence type="ECO:0000256" key="6">
    <source>
        <dbReference type="ARBA" id="ARBA00022840"/>
    </source>
</evidence>
<dbReference type="Gene3D" id="3.40.50.20">
    <property type="match status" value="1"/>
</dbReference>
<keyword evidence="6" id="KW-0067">ATP-binding</keyword>
<evidence type="ECO:0000259" key="10">
    <source>
        <dbReference type="PROSITE" id="PS50975"/>
    </source>
</evidence>
<dbReference type="InterPro" id="IPR016185">
    <property type="entry name" value="PreATP-grasp_dom_sf"/>
</dbReference>
<feature type="domain" description="ATP-grasp" evidence="10">
    <location>
        <begin position="106"/>
        <end position="306"/>
    </location>
</feature>
<dbReference type="GO" id="GO:0005737">
    <property type="term" value="C:cytoplasm"/>
    <property type="evidence" value="ECO:0007669"/>
    <property type="project" value="UniProtKB-SubCell"/>
</dbReference>
<dbReference type="Gene3D" id="3.30.470.20">
    <property type="entry name" value="ATP-grasp fold, B domain"/>
    <property type="match status" value="1"/>
</dbReference>
<dbReference type="NCBIfam" id="NF002378">
    <property type="entry name" value="PRK01372.1"/>
    <property type="match status" value="1"/>
</dbReference>
<evidence type="ECO:0000256" key="8">
    <source>
        <dbReference type="ARBA" id="ARBA00022984"/>
    </source>
</evidence>
<dbReference type="GO" id="GO:0005524">
    <property type="term" value="F:ATP binding"/>
    <property type="evidence" value="ECO:0007669"/>
    <property type="project" value="UniProtKB-KW"/>
</dbReference>